<dbReference type="EMBL" id="JARQZJ010000066">
    <property type="protein sequence ID" value="KAK9880935.1"/>
    <property type="molecule type" value="Genomic_DNA"/>
</dbReference>
<evidence type="ECO:0008006" key="4">
    <source>
        <dbReference type="Google" id="ProtNLM"/>
    </source>
</evidence>
<gene>
    <name evidence="2" type="ORF">WA026_013268</name>
</gene>
<reference evidence="2 3" key="1">
    <citation type="submission" date="2023-03" db="EMBL/GenBank/DDBJ databases">
        <title>Genome insight into feeding habits of ladybird beetles.</title>
        <authorList>
            <person name="Li H.-S."/>
            <person name="Huang Y.-H."/>
            <person name="Pang H."/>
        </authorList>
    </citation>
    <scope>NUCLEOTIDE SEQUENCE [LARGE SCALE GENOMIC DNA]</scope>
    <source>
        <strain evidence="2">SYSU_2023b</strain>
        <tissue evidence="2">Whole body</tissue>
    </source>
</reference>
<evidence type="ECO:0000313" key="2">
    <source>
        <dbReference type="EMBL" id="KAK9880935.1"/>
    </source>
</evidence>
<sequence length="251" mass="27624">MLKPNDIAELFGRAYLKWTTGQITIKGFCATGISPYNLQVFSNVDFITEATNNNQSCVDNQSSNVGAAQNIPGTSTALQETPTALILPEDILPLPGANTRISNRGREATKAKLITSSLYKNRLTESLRLAHTRGQGRIGRRSRGPGHGRSQGGLSQLRFRGVLERDRMKPVRKLVPISKKNRELAEYASELDLQLQKVGCIMGDGIMGDGFPVHLKLSWPFGIDIKHCTPILIRPKKTRAGQQPNDQCTMS</sequence>
<organism evidence="2 3">
    <name type="scientific">Henosepilachna vigintioctopunctata</name>
    <dbReference type="NCBI Taxonomy" id="420089"/>
    <lineage>
        <taxon>Eukaryota</taxon>
        <taxon>Metazoa</taxon>
        <taxon>Ecdysozoa</taxon>
        <taxon>Arthropoda</taxon>
        <taxon>Hexapoda</taxon>
        <taxon>Insecta</taxon>
        <taxon>Pterygota</taxon>
        <taxon>Neoptera</taxon>
        <taxon>Endopterygota</taxon>
        <taxon>Coleoptera</taxon>
        <taxon>Polyphaga</taxon>
        <taxon>Cucujiformia</taxon>
        <taxon>Coccinelloidea</taxon>
        <taxon>Coccinellidae</taxon>
        <taxon>Epilachninae</taxon>
        <taxon>Epilachnini</taxon>
        <taxon>Henosepilachna</taxon>
    </lineage>
</organism>
<feature type="region of interest" description="Disordered" evidence="1">
    <location>
        <begin position="133"/>
        <end position="155"/>
    </location>
</feature>
<accession>A0AAW1UIJ6</accession>
<protein>
    <recommendedName>
        <fullName evidence="4">Ribosomal protein L4</fullName>
    </recommendedName>
</protein>
<evidence type="ECO:0000256" key="1">
    <source>
        <dbReference type="SAM" id="MobiDB-lite"/>
    </source>
</evidence>
<name>A0AAW1UIJ6_9CUCU</name>
<proteinExistence type="predicted"/>
<dbReference type="Proteomes" id="UP001431783">
    <property type="component" value="Unassembled WGS sequence"/>
</dbReference>
<evidence type="ECO:0000313" key="3">
    <source>
        <dbReference type="Proteomes" id="UP001431783"/>
    </source>
</evidence>
<keyword evidence="3" id="KW-1185">Reference proteome</keyword>
<dbReference type="AlphaFoldDB" id="A0AAW1UIJ6"/>
<comment type="caution">
    <text evidence="2">The sequence shown here is derived from an EMBL/GenBank/DDBJ whole genome shotgun (WGS) entry which is preliminary data.</text>
</comment>